<keyword evidence="5 7" id="KW-1133">Transmembrane helix</keyword>
<dbReference type="RefSeq" id="WP_130180137.1">
    <property type="nucleotide sequence ID" value="NZ_CP035945.1"/>
</dbReference>
<keyword evidence="2 7" id="KW-0813">Transport</keyword>
<feature type="transmembrane region" description="Helical" evidence="7">
    <location>
        <begin position="195"/>
        <end position="218"/>
    </location>
</feature>
<dbReference type="CDD" id="cd06261">
    <property type="entry name" value="TM_PBP2"/>
    <property type="match status" value="1"/>
</dbReference>
<dbReference type="Pfam" id="PF00528">
    <property type="entry name" value="BPD_transp_1"/>
    <property type="match status" value="1"/>
</dbReference>
<proteinExistence type="inferred from homology"/>
<keyword evidence="4 7" id="KW-0812">Transmembrane</keyword>
<keyword evidence="6 7" id="KW-0472">Membrane</keyword>
<evidence type="ECO:0000256" key="3">
    <source>
        <dbReference type="ARBA" id="ARBA00022475"/>
    </source>
</evidence>
<organism evidence="9 10">
    <name type="scientific">Blautia producta</name>
    <dbReference type="NCBI Taxonomy" id="33035"/>
    <lineage>
        <taxon>Bacteria</taxon>
        <taxon>Bacillati</taxon>
        <taxon>Bacillota</taxon>
        <taxon>Clostridia</taxon>
        <taxon>Lachnospirales</taxon>
        <taxon>Lachnospiraceae</taxon>
        <taxon>Blautia</taxon>
    </lineage>
</organism>
<comment type="subcellular location">
    <subcellularLocation>
        <location evidence="1 7">Cell membrane</location>
        <topology evidence="1 7">Multi-pass membrane protein</topology>
    </subcellularLocation>
</comment>
<dbReference type="KEGG" id="bpro:PMF13cell1_01200"/>
<evidence type="ECO:0000256" key="6">
    <source>
        <dbReference type="ARBA" id="ARBA00023136"/>
    </source>
</evidence>
<dbReference type="PANTHER" id="PTHR43744">
    <property type="entry name" value="ABC TRANSPORTER PERMEASE PROTEIN MG189-RELATED-RELATED"/>
    <property type="match status" value="1"/>
</dbReference>
<dbReference type="GO" id="GO:0055085">
    <property type="term" value="P:transmembrane transport"/>
    <property type="evidence" value="ECO:0007669"/>
    <property type="project" value="InterPro"/>
</dbReference>
<evidence type="ECO:0000313" key="9">
    <source>
        <dbReference type="EMBL" id="QBE95676.1"/>
    </source>
</evidence>
<feature type="transmembrane region" description="Helical" evidence="7">
    <location>
        <begin position="253"/>
        <end position="274"/>
    </location>
</feature>
<dbReference type="EMBL" id="CP035945">
    <property type="protein sequence ID" value="QBE95676.1"/>
    <property type="molecule type" value="Genomic_DNA"/>
</dbReference>
<keyword evidence="3" id="KW-1003">Cell membrane</keyword>
<name>A0A4P6LUI9_9FIRM</name>
<dbReference type="InterPro" id="IPR000515">
    <property type="entry name" value="MetI-like"/>
</dbReference>
<evidence type="ECO:0000256" key="7">
    <source>
        <dbReference type="RuleBase" id="RU363032"/>
    </source>
</evidence>
<comment type="similarity">
    <text evidence="7">Belongs to the binding-protein-dependent transport system permease family.</text>
</comment>
<dbReference type="AlphaFoldDB" id="A0A4P6LUI9"/>
<sequence length="289" mass="32444">MEDRKKKITKGRGAGIKKRFYVLLVQVVLIVMAVLALFPFLWMISTSLKGSEEAFAYPPKLIPEIFHWDNYRKAMTALPFDTAYLNSLKLAVINVTGQVITSAMAGYALGKLRFRGSNVVFGGFIAVMMVPYTVISIPLFLIFSQLNLIDTHLSIILMTVAYMPMGVFLCRQFIMALPDELMEAGIIDGANYGSMFFRIVLPLVKPALASLGIFSFMWNWNSFYTPLIFLNSQEKYTVPLLLNMFKGKYTVDWSLIMAASTIAVIPVLAVYLFAQKYIIEGITITGMKS</sequence>
<dbReference type="Proteomes" id="UP000289794">
    <property type="component" value="Chromosome"/>
</dbReference>
<accession>A0A4P6LUI9</accession>
<evidence type="ECO:0000256" key="4">
    <source>
        <dbReference type="ARBA" id="ARBA00022692"/>
    </source>
</evidence>
<feature type="domain" description="ABC transmembrane type-1" evidence="8">
    <location>
        <begin position="84"/>
        <end position="274"/>
    </location>
</feature>
<feature type="transmembrane region" description="Helical" evidence="7">
    <location>
        <begin position="155"/>
        <end position="174"/>
    </location>
</feature>
<reference evidence="9 10" key="1">
    <citation type="submission" date="2019-01" db="EMBL/GenBank/DDBJ databases">
        <title>PMF-metabolizing Aryl O-demethylase.</title>
        <authorList>
            <person name="Kim M."/>
        </authorList>
    </citation>
    <scope>NUCLEOTIDE SEQUENCE [LARGE SCALE GENOMIC DNA]</scope>
    <source>
        <strain evidence="9 10">PMF1</strain>
    </source>
</reference>
<gene>
    <name evidence="9" type="primary">araQ_11</name>
    <name evidence="9" type="ORF">PMF13cell1_01200</name>
</gene>
<dbReference type="GO" id="GO:0005886">
    <property type="term" value="C:plasma membrane"/>
    <property type="evidence" value="ECO:0007669"/>
    <property type="project" value="UniProtKB-SubCell"/>
</dbReference>
<feature type="transmembrane region" description="Helical" evidence="7">
    <location>
        <begin position="88"/>
        <end position="109"/>
    </location>
</feature>
<evidence type="ECO:0000313" key="10">
    <source>
        <dbReference type="Proteomes" id="UP000289794"/>
    </source>
</evidence>
<dbReference type="SUPFAM" id="SSF161098">
    <property type="entry name" value="MetI-like"/>
    <property type="match status" value="1"/>
</dbReference>
<evidence type="ECO:0000256" key="1">
    <source>
        <dbReference type="ARBA" id="ARBA00004651"/>
    </source>
</evidence>
<dbReference type="PROSITE" id="PS50928">
    <property type="entry name" value="ABC_TM1"/>
    <property type="match status" value="1"/>
</dbReference>
<dbReference type="Gene3D" id="1.10.3720.10">
    <property type="entry name" value="MetI-like"/>
    <property type="match status" value="1"/>
</dbReference>
<evidence type="ECO:0000259" key="8">
    <source>
        <dbReference type="PROSITE" id="PS50928"/>
    </source>
</evidence>
<evidence type="ECO:0000256" key="5">
    <source>
        <dbReference type="ARBA" id="ARBA00022989"/>
    </source>
</evidence>
<feature type="transmembrane region" description="Helical" evidence="7">
    <location>
        <begin position="121"/>
        <end position="143"/>
    </location>
</feature>
<dbReference type="InterPro" id="IPR035906">
    <property type="entry name" value="MetI-like_sf"/>
</dbReference>
<protein>
    <submittedName>
        <fullName evidence="9">L-arabinose transport system permease protein AraQ</fullName>
    </submittedName>
</protein>
<feature type="transmembrane region" description="Helical" evidence="7">
    <location>
        <begin position="20"/>
        <end position="44"/>
    </location>
</feature>
<evidence type="ECO:0000256" key="2">
    <source>
        <dbReference type="ARBA" id="ARBA00022448"/>
    </source>
</evidence>
<dbReference type="PANTHER" id="PTHR43744:SF12">
    <property type="entry name" value="ABC TRANSPORTER PERMEASE PROTEIN MG189-RELATED"/>
    <property type="match status" value="1"/>
</dbReference>